<dbReference type="Proteomes" id="UP000274458">
    <property type="component" value="Chromosome"/>
</dbReference>
<evidence type="ECO:0000256" key="2">
    <source>
        <dbReference type="ARBA" id="ARBA00022481"/>
    </source>
</evidence>
<dbReference type="Gene3D" id="3.30.160.810">
    <property type="match status" value="1"/>
</dbReference>
<dbReference type="InterPro" id="IPR000597">
    <property type="entry name" value="Ribosomal_uL3"/>
</dbReference>
<dbReference type="GO" id="GO:0003735">
    <property type="term" value="F:structural constituent of ribosome"/>
    <property type="evidence" value="ECO:0007669"/>
    <property type="project" value="UniProtKB-UniRule"/>
</dbReference>
<dbReference type="HAMAP" id="MF_01325_B">
    <property type="entry name" value="Ribosomal_uL3_B"/>
    <property type="match status" value="1"/>
</dbReference>
<dbReference type="InterPro" id="IPR019927">
    <property type="entry name" value="Ribosomal_uL3_bac/org-type"/>
</dbReference>
<proteinExistence type="inferred from homology"/>
<comment type="similarity">
    <text evidence="1 8 9">Belongs to the universal ribosomal protein uL3 family.</text>
</comment>
<name>A0A3S9J7K6_9ENTR</name>
<evidence type="ECO:0000256" key="7">
    <source>
        <dbReference type="ARBA" id="ARBA00035243"/>
    </source>
</evidence>
<dbReference type="Pfam" id="PF00297">
    <property type="entry name" value="Ribosomal_L3"/>
    <property type="match status" value="1"/>
</dbReference>
<evidence type="ECO:0000256" key="9">
    <source>
        <dbReference type="RuleBase" id="RU003905"/>
    </source>
</evidence>
<dbReference type="EMBL" id="CP026513">
    <property type="protein sequence ID" value="AZP36222.1"/>
    <property type="molecule type" value="Genomic_DNA"/>
</dbReference>
<dbReference type="GO" id="GO:0019843">
    <property type="term" value="F:rRNA binding"/>
    <property type="evidence" value="ECO:0007669"/>
    <property type="project" value="UniProtKB-UniRule"/>
</dbReference>
<keyword evidence="4 8" id="KW-0694">RNA-binding</keyword>
<evidence type="ECO:0000256" key="1">
    <source>
        <dbReference type="ARBA" id="ARBA00006540"/>
    </source>
</evidence>
<dbReference type="GO" id="GO:0022625">
    <property type="term" value="C:cytosolic large ribosomal subunit"/>
    <property type="evidence" value="ECO:0007669"/>
    <property type="project" value="TreeGrafter"/>
</dbReference>
<evidence type="ECO:0000256" key="3">
    <source>
        <dbReference type="ARBA" id="ARBA00022730"/>
    </source>
</evidence>
<evidence type="ECO:0000256" key="4">
    <source>
        <dbReference type="ARBA" id="ARBA00022884"/>
    </source>
</evidence>
<comment type="function">
    <text evidence="8 10">One of the primary rRNA binding proteins, it binds directly near the 3'-end of the 23S rRNA, where it nucleates assembly of the 50S subunit.</text>
</comment>
<reference evidence="12 13" key="1">
    <citation type="journal article" date="2018" name="Genome Biol. Evol.">
        <title>Partnering With a Pest: Genomes of Hemlock Woolly Adelgid Symbionts Reveal Atypical Nutritional Provisioning Patterns in Dual-Obligate Bacteria.</title>
        <authorList>
            <person name="Weglarz K.M."/>
            <person name="Havill N.P."/>
            <person name="Burke G.R."/>
            <person name="von Dohlen C.D."/>
        </authorList>
    </citation>
    <scope>NUCLEOTIDE SEQUENCE [LARGE SCALE GENOMIC DNA]</scope>
    <source>
        <strain evidence="12">ENA</strain>
    </source>
</reference>
<dbReference type="NCBIfam" id="TIGR03625">
    <property type="entry name" value="L3_bact"/>
    <property type="match status" value="1"/>
</dbReference>
<dbReference type="OrthoDB" id="9806135at2"/>
<evidence type="ECO:0000313" key="13">
    <source>
        <dbReference type="Proteomes" id="UP000274458"/>
    </source>
</evidence>
<dbReference type="PANTHER" id="PTHR11229:SF16">
    <property type="entry name" value="LARGE RIBOSOMAL SUBUNIT PROTEIN UL3C"/>
    <property type="match status" value="1"/>
</dbReference>
<keyword evidence="5 8" id="KW-0689">Ribosomal protein</keyword>
<dbReference type="InterPro" id="IPR019926">
    <property type="entry name" value="Ribosomal_uL3_CS"/>
</dbReference>
<dbReference type="InterPro" id="IPR009000">
    <property type="entry name" value="Transl_B-barrel_sf"/>
</dbReference>
<evidence type="ECO:0000256" key="6">
    <source>
        <dbReference type="ARBA" id="ARBA00023274"/>
    </source>
</evidence>
<feature type="modified residue" description="N5-methylglutamine" evidence="8">
    <location>
        <position position="152"/>
    </location>
</feature>
<dbReference type="GO" id="GO:0006412">
    <property type="term" value="P:translation"/>
    <property type="evidence" value="ECO:0007669"/>
    <property type="project" value="UniProtKB-UniRule"/>
</dbReference>
<evidence type="ECO:0000256" key="10">
    <source>
        <dbReference type="RuleBase" id="RU003906"/>
    </source>
</evidence>
<dbReference type="KEGG" id="aade:C3B56_00102"/>
<sequence>MMGLIGIKYGMTRSFEDDGSSIPITMIYINTNRITQIKNFNKNKYFSIQVTTGYKKDNRTSKPDLGHFYRSFVEPGCGLWEFKTSYEENNKFILGQDLNVNQLCGIKYVDVTGISKGKGFSGTIKRWNFSSQDSTHGNSLSHRAPGSIGQNQTPGKVFKGKKMSGQLGKKKTTIQNLIILKIDIKNNLILIKGSIPGHLGNYVMIKPSIKKKHKVINLT</sequence>
<keyword evidence="6 8" id="KW-0687">Ribonucleoprotein</keyword>
<evidence type="ECO:0000313" key="12">
    <source>
        <dbReference type="EMBL" id="AZP36222.1"/>
    </source>
</evidence>
<evidence type="ECO:0000256" key="11">
    <source>
        <dbReference type="SAM" id="MobiDB-lite"/>
    </source>
</evidence>
<evidence type="ECO:0000256" key="5">
    <source>
        <dbReference type="ARBA" id="ARBA00022980"/>
    </source>
</evidence>
<feature type="region of interest" description="Disordered" evidence="11">
    <location>
        <begin position="133"/>
        <end position="162"/>
    </location>
</feature>
<organism evidence="12 13">
    <name type="scientific">Candidatus Annandia adelgestsuga</name>
    <dbReference type="NCBI Taxonomy" id="1302411"/>
    <lineage>
        <taxon>Bacteria</taxon>
        <taxon>Pseudomonadati</taxon>
        <taxon>Pseudomonadota</taxon>
        <taxon>Gammaproteobacteria</taxon>
        <taxon>Enterobacterales</taxon>
        <taxon>Enterobacteriaceae</taxon>
        <taxon>Candidatus Annandia</taxon>
    </lineage>
</organism>
<keyword evidence="13" id="KW-1185">Reference proteome</keyword>
<gene>
    <name evidence="8 12" type="primary">rplC</name>
    <name evidence="12" type="ORF">C3B56_00102</name>
</gene>
<dbReference type="SUPFAM" id="SSF50447">
    <property type="entry name" value="Translation proteins"/>
    <property type="match status" value="1"/>
</dbReference>
<dbReference type="PANTHER" id="PTHR11229">
    <property type="entry name" value="50S RIBOSOMAL PROTEIN L3"/>
    <property type="match status" value="1"/>
</dbReference>
<keyword evidence="2 8" id="KW-0488">Methylation</keyword>
<comment type="subunit">
    <text evidence="8 10">Part of the 50S ribosomal subunit. Forms a cluster with proteins L14 and L19.</text>
</comment>
<dbReference type="PROSITE" id="PS00474">
    <property type="entry name" value="RIBOSOMAL_L3"/>
    <property type="match status" value="1"/>
</dbReference>
<dbReference type="AlphaFoldDB" id="A0A3S9J7K6"/>
<evidence type="ECO:0000256" key="8">
    <source>
        <dbReference type="HAMAP-Rule" id="MF_01325"/>
    </source>
</evidence>
<dbReference type="RefSeq" id="WP_126071488.1">
    <property type="nucleotide sequence ID" value="NZ_CP026513.1"/>
</dbReference>
<dbReference type="FunFam" id="2.40.30.10:FF:000004">
    <property type="entry name" value="50S ribosomal protein L3"/>
    <property type="match status" value="1"/>
</dbReference>
<accession>A0A3S9J7K6</accession>
<dbReference type="Gene3D" id="2.40.30.10">
    <property type="entry name" value="Translation factors"/>
    <property type="match status" value="1"/>
</dbReference>
<comment type="PTM">
    <text evidence="8">Methylated by PrmB.</text>
</comment>
<keyword evidence="3 8" id="KW-0699">rRNA-binding</keyword>
<protein>
    <recommendedName>
        <fullName evidence="7 8">Large ribosomal subunit protein uL3</fullName>
    </recommendedName>
</protein>